<keyword evidence="1" id="KW-1133">Transmembrane helix</keyword>
<dbReference type="AlphaFoldDB" id="A0A645IGJ2"/>
<evidence type="ECO:0000313" key="2">
    <source>
        <dbReference type="EMBL" id="MPN47424.1"/>
    </source>
</evidence>
<comment type="caution">
    <text evidence="2">The sequence shown here is derived from an EMBL/GenBank/DDBJ whole genome shotgun (WGS) entry which is preliminary data.</text>
</comment>
<dbReference type="EMBL" id="VSSQ01108907">
    <property type="protein sequence ID" value="MPN47424.1"/>
    <property type="molecule type" value="Genomic_DNA"/>
</dbReference>
<accession>A0A645IGJ2</accession>
<evidence type="ECO:0000256" key="1">
    <source>
        <dbReference type="SAM" id="Phobius"/>
    </source>
</evidence>
<name>A0A645IGJ2_9ZZZZ</name>
<proteinExistence type="predicted"/>
<feature type="transmembrane region" description="Helical" evidence="1">
    <location>
        <begin position="81"/>
        <end position="101"/>
    </location>
</feature>
<feature type="transmembrane region" description="Helical" evidence="1">
    <location>
        <begin position="40"/>
        <end position="61"/>
    </location>
</feature>
<sequence length="170" mass="17611">MKQPVCRGMINSKISSSAARHVVFSPVGILVTGRTRIPSAFLMTATASAAINAGTVSAAVAAFARFPPMVPLFRTWVEPTIAAASASIGHIFCTSALLAICEKVAMLPTCSPSSLASMFLSSDIAERSTSASSAIFPPFISIIKSVPPASAFTIPPDRIQTNASRKVAGL</sequence>
<keyword evidence="1" id="KW-0812">Transmembrane</keyword>
<reference evidence="2" key="1">
    <citation type="submission" date="2019-08" db="EMBL/GenBank/DDBJ databases">
        <authorList>
            <person name="Kucharzyk K."/>
            <person name="Murdoch R.W."/>
            <person name="Higgins S."/>
            <person name="Loffler F."/>
        </authorList>
    </citation>
    <scope>NUCLEOTIDE SEQUENCE</scope>
</reference>
<protein>
    <submittedName>
        <fullName evidence="2">Uncharacterized protein</fullName>
    </submittedName>
</protein>
<keyword evidence="1" id="KW-0472">Membrane</keyword>
<organism evidence="2">
    <name type="scientific">bioreactor metagenome</name>
    <dbReference type="NCBI Taxonomy" id="1076179"/>
    <lineage>
        <taxon>unclassified sequences</taxon>
        <taxon>metagenomes</taxon>
        <taxon>ecological metagenomes</taxon>
    </lineage>
</organism>
<gene>
    <name evidence="2" type="ORF">SDC9_195026</name>
</gene>